<protein>
    <submittedName>
        <fullName evidence="1">Uncharacterized protein</fullName>
    </submittedName>
</protein>
<dbReference type="AlphaFoldDB" id="A0AAD9PXK9"/>
<proteinExistence type="predicted"/>
<reference evidence="1" key="1">
    <citation type="journal article" date="2023" name="G3 (Bethesda)">
        <title>Whole genome assembly and annotation of the endangered Caribbean coral Acropora cervicornis.</title>
        <authorList>
            <person name="Selwyn J.D."/>
            <person name="Vollmer S.V."/>
        </authorList>
    </citation>
    <scope>NUCLEOTIDE SEQUENCE</scope>
    <source>
        <strain evidence="1">K2</strain>
    </source>
</reference>
<accession>A0AAD9PXK9</accession>
<gene>
    <name evidence="1" type="ORF">P5673_028587</name>
</gene>
<evidence type="ECO:0000313" key="2">
    <source>
        <dbReference type="Proteomes" id="UP001249851"/>
    </source>
</evidence>
<comment type="caution">
    <text evidence="1">The sequence shown here is derived from an EMBL/GenBank/DDBJ whole genome shotgun (WGS) entry which is preliminary data.</text>
</comment>
<evidence type="ECO:0000313" key="1">
    <source>
        <dbReference type="EMBL" id="KAK2550716.1"/>
    </source>
</evidence>
<sequence>MQKKSYADNKRYVKTSENQIEDSVLVCIKAFNKASPPYETKPLQVKYRKGTRVVAERPEGSTITRSIAHFKKVPFSSLVKPNNSAHRMANRTCQ</sequence>
<dbReference type="Proteomes" id="UP001249851">
    <property type="component" value="Unassembled WGS sequence"/>
</dbReference>
<organism evidence="1 2">
    <name type="scientific">Acropora cervicornis</name>
    <name type="common">Staghorn coral</name>
    <dbReference type="NCBI Taxonomy" id="6130"/>
    <lineage>
        <taxon>Eukaryota</taxon>
        <taxon>Metazoa</taxon>
        <taxon>Cnidaria</taxon>
        <taxon>Anthozoa</taxon>
        <taxon>Hexacorallia</taxon>
        <taxon>Scleractinia</taxon>
        <taxon>Astrocoeniina</taxon>
        <taxon>Acroporidae</taxon>
        <taxon>Acropora</taxon>
    </lineage>
</organism>
<reference evidence="1" key="2">
    <citation type="journal article" date="2023" name="Science">
        <title>Genomic signatures of disease resistance in endangered staghorn corals.</title>
        <authorList>
            <person name="Vollmer S.V."/>
            <person name="Selwyn J.D."/>
            <person name="Despard B.A."/>
            <person name="Roesel C.L."/>
        </authorList>
    </citation>
    <scope>NUCLEOTIDE SEQUENCE</scope>
    <source>
        <strain evidence="1">K2</strain>
    </source>
</reference>
<name>A0AAD9PXK9_ACRCE</name>
<dbReference type="EMBL" id="JARQWQ010000107">
    <property type="protein sequence ID" value="KAK2550716.1"/>
    <property type="molecule type" value="Genomic_DNA"/>
</dbReference>
<keyword evidence="2" id="KW-1185">Reference proteome</keyword>